<sequence length="245" mass="27500">MGYSYEDALAYYGIGAAHPGGIKLTKEIFSKEKISSQSKLLDAGCGAGETSILLGELFGCDIEAIDQHPEMVRITEAKAKHAGHSITVREGNIENLPFEGKTFDYIISESVTAFTNIDKTLSEFSRVLTDDGALFLIEMTKESPFSTEEEQDFLEFYHMEAMLTEKDWKSALSAAGFQTVEVIKSNTVINEINQQLPQESEQQTPYTLKGNEEINEILEDHYVLTYQYGDKLGYRVFRAMKNSQD</sequence>
<dbReference type="InterPro" id="IPR029063">
    <property type="entry name" value="SAM-dependent_MTases_sf"/>
</dbReference>
<dbReference type="PANTHER" id="PTHR44307">
    <property type="entry name" value="PHOSPHOETHANOLAMINE METHYLTRANSFERASE"/>
    <property type="match status" value="1"/>
</dbReference>
<dbReference type="CDD" id="cd02440">
    <property type="entry name" value="AdoMet_MTases"/>
    <property type="match status" value="1"/>
</dbReference>
<feature type="domain" description="Methyltransferase" evidence="5">
    <location>
        <begin position="35"/>
        <end position="155"/>
    </location>
</feature>
<dbReference type="InterPro" id="IPR025714">
    <property type="entry name" value="Methyltranfer_dom"/>
</dbReference>
<accession>A0ABU0AM11</accession>
<dbReference type="PANTHER" id="PTHR44307:SF2">
    <property type="entry name" value="PHOSPHOETHANOLAMINE METHYLTRANSFERASE ISOFORM X1"/>
    <property type="match status" value="1"/>
</dbReference>
<dbReference type="Pfam" id="PF13847">
    <property type="entry name" value="Methyltransf_31"/>
    <property type="match status" value="1"/>
</dbReference>
<evidence type="ECO:0000256" key="3">
    <source>
        <dbReference type="ARBA" id="ARBA00022679"/>
    </source>
</evidence>
<evidence type="ECO:0000256" key="1">
    <source>
        <dbReference type="ARBA" id="ARBA00005189"/>
    </source>
</evidence>
<proteinExistence type="predicted"/>
<evidence type="ECO:0000256" key="2">
    <source>
        <dbReference type="ARBA" id="ARBA00022603"/>
    </source>
</evidence>
<gene>
    <name evidence="6" type="ORF">J2S17_004198</name>
</gene>
<organism evidence="6 7">
    <name type="scientific">Cytobacillus purgationiresistens</name>
    <dbReference type="NCBI Taxonomy" id="863449"/>
    <lineage>
        <taxon>Bacteria</taxon>
        <taxon>Bacillati</taxon>
        <taxon>Bacillota</taxon>
        <taxon>Bacilli</taxon>
        <taxon>Bacillales</taxon>
        <taxon>Bacillaceae</taxon>
        <taxon>Cytobacillus</taxon>
    </lineage>
</organism>
<keyword evidence="3" id="KW-0808">Transferase</keyword>
<dbReference type="RefSeq" id="WP_307477591.1">
    <property type="nucleotide sequence ID" value="NZ_JAUSUB010000022.1"/>
</dbReference>
<keyword evidence="2" id="KW-0489">Methyltransferase</keyword>
<keyword evidence="7" id="KW-1185">Reference proteome</keyword>
<evidence type="ECO:0000313" key="6">
    <source>
        <dbReference type="EMBL" id="MDQ0272306.1"/>
    </source>
</evidence>
<dbReference type="EMBL" id="JAUSUB010000022">
    <property type="protein sequence ID" value="MDQ0272306.1"/>
    <property type="molecule type" value="Genomic_DNA"/>
</dbReference>
<evidence type="ECO:0000256" key="4">
    <source>
        <dbReference type="ARBA" id="ARBA00025707"/>
    </source>
</evidence>
<comment type="caution">
    <text evidence="6">The sequence shown here is derived from an EMBL/GenBank/DDBJ whole genome shotgun (WGS) entry which is preliminary data.</text>
</comment>
<evidence type="ECO:0000313" key="7">
    <source>
        <dbReference type="Proteomes" id="UP001238088"/>
    </source>
</evidence>
<evidence type="ECO:0000259" key="5">
    <source>
        <dbReference type="Pfam" id="PF13847"/>
    </source>
</evidence>
<comment type="pathway">
    <text evidence="4">Phospholipid metabolism.</text>
</comment>
<dbReference type="Gene3D" id="3.40.50.150">
    <property type="entry name" value="Vaccinia Virus protein VP39"/>
    <property type="match status" value="1"/>
</dbReference>
<comment type="pathway">
    <text evidence="1">Lipid metabolism.</text>
</comment>
<dbReference type="Proteomes" id="UP001238088">
    <property type="component" value="Unassembled WGS sequence"/>
</dbReference>
<name>A0ABU0AM11_9BACI</name>
<reference evidence="6 7" key="1">
    <citation type="submission" date="2023-07" db="EMBL/GenBank/DDBJ databases">
        <title>Genomic Encyclopedia of Type Strains, Phase IV (KMG-IV): sequencing the most valuable type-strain genomes for metagenomic binning, comparative biology and taxonomic classification.</title>
        <authorList>
            <person name="Goeker M."/>
        </authorList>
    </citation>
    <scope>NUCLEOTIDE SEQUENCE [LARGE SCALE GENOMIC DNA]</scope>
    <source>
        <strain evidence="6 7">DSM 23494</strain>
    </source>
</reference>
<protein>
    <submittedName>
        <fullName evidence="6">Ubiquinone/menaquinone biosynthesis C-methylase UbiE</fullName>
    </submittedName>
</protein>
<keyword evidence="6" id="KW-0830">Ubiquinone</keyword>
<dbReference type="SUPFAM" id="SSF53335">
    <property type="entry name" value="S-adenosyl-L-methionine-dependent methyltransferases"/>
    <property type="match status" value="1"/>
</dbReference>